<organism evidence="1 2">
    <name type="scientific">Flagellimonas chongwuensis</name>
    <dbReference type="NCBI Taxonomy" id="2697365"/>
    <lineage>
        <taxon>Bacteria</taxon>
        <taxon>Pseudomonadati</taxon>
        <taxon>Bacteroidota</taxon>
        <taxon>Flavobacteriia</taxon>
        <taxon>Flavobacteriales</taxon>
        <taxon>Flavobacteriaceae</taxon>
        <taxon>Flagellimonas</taxon>
    </lineage>
</organism>
<comment type="caution">
    <text evidence="1">The sequence shown here is derived from an EMBL/GenBank/DDBJ whole genome shotgun (WGS) entry which is preliminary data.</text>
</comment>
<dbReference type="EMBL" id="WYET01000001">
    <property type="protein sequence ID" value="NVN17485.1"/>
    <property type="molecule type" value="Genomic_DNA"/>
</dbReference>
<protein>
    <recommendedName>
        <fullName evidence="3">Lipoprotein</fullName>
    </recommendedName>
</protein>
<keyword evidence="2" id="KW-1185">Reference proteome</keyword>
<dbReference type="Proteomes" id="UP000558089">
    <property type="component" value="Unassembled WGS sequence"/>
</dbReference>
<evidence type="ECO:0000313" key="2">
    <source>
        <dbReference type="Proteomes" id="UP000558089"/>
    </source>
</evidence>
<evidence type="ECO:0008006" key="3">
    <source>
        <dbReference type="Google" id="ProtNLM"/>
    </source>
</evidence>
<evidence type="ECO:0000313" key="1">
    <source>
        <dbReference type="EMBL" id="NVN17485.1"/>
    </source>
</evidence>
<dbReference type="RefSeq" id="WP_176619380.1">
    <property type="nucleotide sequence ID" value="NZ_WYET01000001.1"/>
</dbReference>
<name>A0A850NGB1_9FLAO</name>
<accession>A0A850NGB1</accession>
<dbReference type="PROSITE" id="PS51257">
    <property type="entry name" value="PROKAR_LIPOPROTEIN"/>
    <property type="match status" value="1"/>
</dbReference>
<dbReference type="AlphaFoldDB" id="A0A850NGB1"/>
<proteinExistence type="predicted"/>
<sequence>MQNRLLILFFTLLAISILFSCNENKSYQFQEPYLNHAILLDLNSSVKKVIYERKILSPTEGGYFPSVRNKEHYSKFIDYPYSSSDFRYMGNLNINMINNLPITANQYFLNELILMDMESYDVSIQFKEGKITSYSCKVDGNTNTLKCIYNDENKLIELHKNSFEKIRFHHKGNFLKKITIASDVRNDSITFNHKLIQKNHIQISKGNEQIDVYLKTDPNEIIPSLSKIVSKTKNETIKYSKGKLQEAFKESNNNLDSYKGFAYQGDQIKSMLRNDNEKSIVKYSLDNKNNIIGINIDTDYVSDKSLDLNFQYEYNNQGDWTIMSFSRSREVFDQASRNMNEIESKLLRLGFKGPQLVFNKYYMEAKERVEFAKLYCSKTIIERNIEY</sequence>
<gene>
    <name evidence="1" type="ORF">GUA46_03950</name>
</gene>
<reference evidence="1 2" key="1">
    <citation type="submission" date="2020-01" db="EMBL/GenBank/DDBJ databases">
        <title>Draft Genome Analysis of Muricauda sp. HICW Isolated from coastal seawater of PR China.</title>
        <authorList>
            <person name="Chen M.-X."/>
        </authorList>
    </citation>
    <scope>NUCLEOTIDE SEQUENCE [LARGE SCALE GENOMIC DNA]</scope>
    <source>
        <strain evidence="1 2">HICW</strain>
    </source>
</reference>